<accession>A0ABV8DSB1</accession>
<evidence type="ECO:0000256" key="3">
    <source>
        <dbReference type="ARBA" id="ARBA00022449"/>
    </source>
</evidence>
<dbReference type="Proteomes" id="UP001595696">
    <property type="component" value="Unassembled WGS sequence"/>
</dbReference>
<feature type="transmembrane region" description="Helical" evidence="8">
    <location>
        <begin position="346"/>
        <end position="366"/>
    </location>
</feature>
<evidence type="ECO:0000256" key="6">
    <source>
        <dbReference type="ARBA" id="ARBA00023065"/>
    </source>
</evidence>
<evidence type="ECO:0000313" key="11">
    <source>
        <dbReference type="Proteomes" id="UP001595696"/>
    </source>
</evidence>
<feature type="transmembrane region" description="Helical" evidence="8">
    <location>
        <begin position="224"/>
        <end position="242"/>
    </location>
</feature>
<evidence type="ECO:0000256" key="2">
    <source>
        <dbReference type="ARBA" id="ARBA00022448"/>
    </source>
</evidence>
<dbReference type="EMBL" id="JBHSAX010000009">
    <property type="protein sequence ID" value="MFC3962481.1"/>
    <property type="molecule type" value="Genomic_DNA"/>
</dbReference>
<proteinExistence type="predicted"/>
<evidence type="ECO:0000256" key="8">
    <source>
        <dbReference type="SAM" id="Phobius"/>
    </source>
</evidence>
<feature type="transmembrane region" description="Helical" evidence="8">
    <location>
        <begin position="159"/>
        <end position="178"/>
    </location>
</feature>
<feature type="transmembrane region" description="Helical" evidence="8">
    <location>
        <begin position="248"/>
        <end position="264"/>
    </location>
</feature>
<feature type="transmembrane region" description="Helical" evidence="8">
    <location>
        <begin position="190"/>
        <end position="212"/>
    </location>
</feature>
<comment type="subcellular location">
    <subcellularLocation>
        <location evidence="1">Cell membrane</location>
        <topology evidence="1">Multi-pass membrane protein</topology>
    </subcellularLocation>
</comment>
<comment type="caution">
    <text evidence="10">The sequence shown here is derived from an EMBL/GenBank/DDBJ whole genome shotgun (WGS) entry which is preliminary data.</text>
</comment>
<feature type="transmembrane region" description="Helical" evidence="8">
    <location>
        <begin position="91"/>
        <end position="111"/>
    </location>
</feature>
<evidence type="ECO:0000256" key="5">
    <source>
        <dbReference type="ARBA" id="ARBA00022989"/>
    </source>
</evidence>
<feature type="transmembrane region" description="Helical" evidence="8">
    <location>
        <begin position="51"/>
        <end position="71"/>
    </location>
</feature>
<feature type="transmembrane region" description="Helical" evidence="8">
    <location>
        <begin position="313"/>
        <end position="334"/>
    </location>
</feature>
<keyword evidence="2" id="KW-0813">Transport</keyword>
<keyword evidence="3" id="KW-0050">Antiport</keyword>
<keyword evidence="5 8" id="KW-1133">Transmembrane helix</keyword>
<keyword evidence="7 8" id="KW-0472">Membrane</keyword>
<keyword evidence="6" id="KW-0406">Ion transport</keyword>
<feature type="transmembrane region" description="Helical" evidence="8">
    <location>
        <begin position="117"/>
        <end position="138"/>
    </location>
</feature>
<evidence type="ECO:0000256" key="7">
    <source>
        <dbReference type="ARBA" id="ARBA00023136"/>
    </source>
</evidence>
<reference evidence="11" key="1">
    <citation type="journal article" date="2019" name="Int. J. Syst. Evol. Microbiol.">
        <title>The Global Catalogue of Microorganisms (GCM) 10K type strain sequencing project: providing services to taxonomists for standard genome sequencing and annotation.</title>
        <authorList>
            <consortium name="The Broad Institute Genomics Platform"/>
            <consortium name="The Broad Institute Genome Sequencing Center for Infectious Disease"/>
            <person name="Wu L."/>
            <person name="Ma J."/>
        </authorList>
    </citation>
    <scope>NUCLEOTIDE SEQUENCE [LARGE SCALE GENOMIC DNA]</scope>
    <source>
        <strain evidence="11">CGMCC 4.7330</strain>
    </source>
</reference>
<evidence type="ECO:0000256" key="1">
    <source>
        <dbReference type="ARBA" id="ARBA00004651"/>
    </source>
</evidence>
<dbReference type="InterPro" id="IPR006153">
    <property type="entry name" value="Cation/H_exchanger_TM"/>
</dbReference>
<keyword evidence="4 8" id="KW-0812">Transmembrane</keyword>
<evidence type="ECO:0000256" key="4">
    <source>
        <dbReference type="ARBA" id="ARBA00022692"/>
    </source>
</evidence>
<dbReference type="PANTHER" id="PTHR32507">
    <property type="entry name" value="NA(+)/H(+) ANTIPORTER 1"/>
    <property type="match status" value="1"/>
</dbReference>
<keyword evidence="11" id="KW-1185">Reference proteome</keyword>
<feature type="transmembrane region" description="Helical" evidence="8">
    <location>
        <begin position="378"/>
        <end position="400"/>
    </location>
</feature>
<organism evidence="10 11">
    <name type="scientific">Nocardia jiangsuensis</name>
    <dbReference type="NCBI Taxonomy" id="1691563"/>
    <lineage>
        <taxon>Bacteria</taxon>
        <taxon>Bacillati</taxon>
        <taxon>Actinomycetota</taxon>
        <taxon>Actinomycetes</taxon>
        <taxon>Mycobacteriales</taxon>
        <taxon>Nocardiaceae</taxon>
        <taxon>Nocardia</taxon>
    </lineage>
</organism>
<evidence type="ECO:0000259" key="9">
    <source>
        <dbReference type="Pfam" id="PF00999"/>
    </source>
</evidence>
<gene>
    <name evidence="10" type="ORF">ACFO0B_10840</name>
</gene>
<dbReference type="Pfam" id="PF00999">
    <property type="entry name" value="Na_H_Exchanger"/>
    <property type="match status" value="1"/>
</dbReference>
<dbReference type="PANTHER" id="PTHR32507:SF8">
    <property type="entry name" value="CNH1P"/>
    <property type="match status" value="1"/>
</dbReference>
<feature type="transmembrane region" description="Helical" evidence="8">
    <location>
        <begin position="285"/>
        <end position="307"/>
    </location>
</feature>
<feature type="domain" description="Cation/H+ exchanger transmembrane" evidence="9">
    <location>
        <begin position="16"/>
        <end position="399"/>
    </location>
</feature>
<dbReference type="RefSeq" id="WP_378612253.1">
    <property type="nucleotide sequence ID" value="NZ_JBHSAX010000009.1"/>
</dbReference>
<evidence type="ECO:0000313" key="10">
    <source>
        <dbReference type="EMBL" id="MFC3962481.1"/>
    </source>
</evidence>
<name>A0ABV8DSB1_9NOCA</name>
<sequence length="408" mass="42286">MVLVLVVFTGVVVLWSLSATLLRRGLIHAPLAMVAAGAVFGTFSSTDVAPFLNSEVALHAAEIILAVLLFVDATEVRGGIFGGEPRAAARLLFLALPLSIGLAVLAGWLLIPEVPAAVLVLIACIVVPIDFAPAAEIVRERGIPARVRHLIAVESGYNDGIVAPVFAFALTLASGIGAEATPLAALRDAIPAFGTAVAVGLVLGGVTAWAGTRAHLRGLTDPQAFRIGLVALPLLAYGAAVAWHANGFVAAFACGLAFKAVRSRDAVRMLRRRPAERELGLIDDVSLVAGLILWFAFGASFVIVFGAAPLLDWGLVLFAVLALTVIRLGPVLLALLGSPLPHRERLLVGALGPRGTATIVFGLLAYNALDDDLGEYALTVTGVTVLISVVVHGIGAPLLARARRPGKT</sequence>
<protein>
    <submittedName>
        <fullName evidence="10">Cation:proton antiporter</fullName>
    </submittedName>
</protein>